<comment type="caution">
    <text evidence="2">The sequence shown here is derived from an EMBL/GenBank/DDBJ whole genome shotgun (WGS) entry which is preliminary data.</text>
</comment>
<sequence length="804" mass="90854">MEESVFAPSHTSQRKRKRQKKQAQVVSSSDDLCDALSGLSSCNSTPVKKQKKKKIQKQVRSADATRDAIFTQKGSRSYLNQEEVENMEEKQVETVPPTPIAPVKYLVSYNEKDPLSSVSDNWNWGRSQPCKRKGFCAGGRRTLQICRGSLQCPNPKCPFQKINKKKNTVDFTRAKNCIHCKHPADSIECTARKYVENDRCHKEMRVIYIGEHNCTPRAVEKKPPKEDEESILRVKPTITPEALQIDKVREALLSGKDANEVNNVAMEYSNKRHLKFLHKSIKQKTCPGGKDIEAIRVLKEDFVKRGLDENLILEVGEDYVILSSEVKIRIAAQITLGLVTEPVSLDGCESHAKEFTEIEMTTYSPTLRRNVKLVSMFAPKPGENAENVERMVTAFDSAVNKILPTVAREFDLNPDDFAGNGLDPHSYVGDEGGALWSGLQKANGDNAKNKSISDAFHLKQDVNRHLKFFKTSRDQNKFKKLMNEASNAPTSIQADQASKALDSLIERCSSDPAKMMNFKKWWWRRRVRWLQWCKSYSTSSASSAEVSNAKAIGASGYRKRLLDVVTAECSASILEAAEVKRQENGLKTVGEGPTAFDRSERQQATLKKNTAACSDAVHYISENADQLTDHFDSLTNFEKPQSDYRVNTQDSHRADKRKAKKTSKGKVVTREVTDAQFRYFEKYVTNITLDLQEYKSSMSKFEFKVLDTMGCLETVILTSDSVCSSSLACRQKCQHMIWLFYHIFGFKKEEPLIYKKKFTSLEWTNLVNAFPESVPVTQIPPFAEKGYSVSSRTTRTAKCATCKT</sequence>
<evidence type="ECO:0000256" key="1">
    <source>
        <dbReference type="SAM" id="MobiDB-lite"/>
    </source>
</evidence>
<gene>
    <name evidence="2" type="ORF">PLOB_00025746</name>
</gene>
<feature type="region of interest" description="Disordered" evidence="1">
    <location>
        <begin position="642"/>
        <end position="663"/>
    </location>
</feature>
<evidence type="ECO:0000313" key="3">
    <source>
        <dbReference type="Proteomes" id="UP001159405"/>
    </source>
</evidence>
<feature type="compositionally biased region" description="Basic residues" evidence="1">
    <location>
        <begin position="12"/>
        <end position="21"/>
    </location>
</feature>
<organism evidence="2 3">
    <name type="scientific">Porites lobata</name>
    <dbReference type="NCBI Taxonomy" id="104759"/>
    <lineage>
        <taxon>Eukaryota</taxon>
        <taxon>Metazoa</taxon>
        <taxon>Cnidaria</taxon>
        <taxon>Anthozoa</taxon>
        <taxon>Hexacorallia</taxon>
        <taxon>Scleractinia</taxon>
        <taxon>Fungiina</taxon>
        <taxon>Poritidae</taxon>
        <taxon>Porites</taxon>
    </lineage>
</organism>
<proteinExistence type="predicted"/>
<dbReference type="EMBL" id="CALNXK010000302">
    <property type="protein sequence ID" value="CAH3181642.1"/>
    <property type="molecule type" value="Genomic_DNA"/>
</dbReference>
<name>A0ABN8RQL6_9CNID</name>
<keyword evidence="3" id="KW-1185">Reference proteome</keyword>
<feature type="compositionally biased region" description="Basic residues" evidence="1">
    <location>
        <begin position="654"/>
        <end position="663"/>
    </location>
</feature>
<evidence type="ECO:0000313" key="2">
    <source>
        <dbReference type="EMBL" id="CAH3181642.1"/>
    </source>
</evidence>
<feature type="region of interest" description="Disordered" evidence="1">
    <location>
        <begin position="1"/>
        <end position="28"/>
    </location>
</feature>
<dbReference type="Proteomes" id="UP001159405">
    <property type="component" value="Unassembled WGS sequence"/>
</dbReference>
<feature type="compositionally biased region" description="Basic residues" evidence="1">
    <location>
        <begin position="48"/>
        <end position="57"/>
    </location>
</feature>
<evidence type="ECO:0008006" key="4">
    <source>
        <dbReference type="Google" id="ProtNLM"/>
    </source>
</evidence>
<feature type="region of interest" description="Disordered" evidence="1">
    <location>
        <begin position="43"/>
        <end position="63"/>
    </location>
</feature>
<protein>
    <recommendedName>
        <fullName evidence="4">SWIM-type domain-containing protein</fullName>
    </recommendedName>
</protein>
<reference evidence="2 3" key="1">
    <citation type="submission" date="2022-05" db="EMBL/GenBank/DDBJ databases">
        <authorList>
            <consortium name="Genoscope - CEA"/>
            <person name="William W."/>
        </authorList>
    </citation>
    <scope>NUCLEOTIDE SEQUENCE [LARGE SCALE GENOMIC DNA]</scope>
</reference>
<accession>A0ABN8RQL6</accession>
<feature type="non-terminal residue" evidence="2">
    <location>
        <position position="804"/>
    </location>
</feature>